<dbReference type="Proteomes" id="UP000091857">
    <property type="component" value="Chromosome 4"/>
</dbReference>
<organism evidence="1 2">
    <name type="scientific">Manihot esculenta</name>
    <name type="common">Cassava</name>
    <name type="synonym">Jatropha manihot</name>
    <dbReference type="NCBI Taxonomy" id="3983"/>
    <lineage>
        <taxon>Eukaryota</taxon>
        <taxon>Viridiplantae</taxon>
        <taxon>Streptophyta</taxon>
        <taxon>Embryophyta</taxon>
        <taxon>Tracheophyta</taxon>
        <taxon>Spermatophyta</taxon>
        <taxon>Magnoliopsida</taxon>
        <taxon>eudicotyledons</taxon>
        <taxon>Gunneridae</taxon>
        <taxon>Pentapetalae</taxon>
        <taxon>rosids</taxon>
        <taxon>fabids</taxon>
        <taxon>Malpighiales</taxon>
        <taxon>Euphorbiaceae</taxon>
        <taxon>Crotonoideae</taxon>
        <taxon>Manihoteae</taxon>
        <taxon>Manihot</taxon>
    </lineage>
</organism>
<protein>
    <submittedName>
        <fullName evidence="1">Uncharacterized protein</fullName>
    </submittedName>
</protein>
<feature type="non-terminal residue" evidence="1">
    <location>
        <position position="285"/>
    </location>
</feature>
<gene>
    <name evidence="1" type="ORF">MANES_04G077750v8</name>
</gene>
<comment type="caution">
    <text evidence="1">The sequence shown here is derived from an EMBL/GenBank/DDBJ whole genome shotgun (WGS) entry which is preliminary data.</text>
</comment>
<accession>A0ACB7HTK1</accession>
<sequence>GLKPTAGLTSRAGVIPVSPRQDTIGPICRTVSDAVYVLDAIVGFDPRDPEATIEAAKFIPRGGYIQFLRDDGLKDKRLGVVRFPAPFNDSTVLSTFNNHLEVLRQGGATVLDNLQIPNIDIIMDPNQSGEEIALLTEFKLSINQYLQELVKSPVRSLEDIISFNDNNPDLEHMKQYGQDLFIASEMTNGLGKGEIKAVKLMEKLSEQGFEKTMREYELDAMVTVGWTVSTALAIGGYPAITVPAGYGSNEMPFGICFGGLKGMEPKLIEIAYAFEQATSSRRPPF</sequence>
<name>A0ACB7HTK1_MANES</name>
<reference evidence="2" key="1">
    <citation type="journal article" date="2016" name="Nat. Biotechnol.">
        <title>Sequencing wild and cultivated cassava and related species reveals extensive interspecific hybridization and genetic diversity.</title>
        <authorList>
            <person name="Bredeson J.V."/>
            <person name="Lyons J.B."/>
            <person name="Prochnik S.E."/>
            <person name="Wu G.A."/>
            <person name="Ha C.M."/>
            <person name="Edsinger-Gonzales E."/>
            <person name="Grimwood J."/>
            <person name="Schmutz J."/>
            <person name="Rabbi I.Y."/>
            <person name="Egesi C."/>
            <person name="Nauluvula P."/>
            <person name="Lebot V."/>
            <person name="Ndunguru J."/>
            <person name="Mkamilo G."/>
            <person name="Bart R.S."/>
            <person name="Setter T.L."/>
            <person name="Gleadow R.M."/>
            <person name="Kulakow P."/>
            <person name="Ferguson M.E."/>
            <person name="Rounsley S."/>
            <person name="Rokhsar D.S."/>
        </authorList>
    </citation>
    <scope>NUCLEOTIDE SEQUENCE [LARGE SCALE GENOMIC DNA]</scope>
    <source>
        <strain evidence="2">cv. AM560-2</strain>
    </source>
</reference>
<evidence type="ECO:0000313" key="1">
    <source>
        <dbReference type="EMBL" id="KAG8655840.1"/>
    </source>
</evidence>
<evidence type="ECO:0000313" key="2">
    <source>
        <dbReference type="Proteomes" id="UP000091857"/>
    </source>
</evidence>
<keyword evidence="2" id="KW-1185">Reference proteome</keyword>
<dbReference type="EMBL" id="CM004390">
    <property type="protein sequence ID" value="KAG8655840.1"/>
    <property type="molecule type" value="Genomic_DNA"/>
</dbReference>
<proteinExistence type="predicted"/>